<dbReference type="PROSITE" id="PS50850">
    <property type="entry name" value="MFS"/>
    <property type="match status" value="1"/>
</dbReference>
<name>A0A8B6F3N5_MYTGA</name>
<evidence type="ECO:0000313" key="10">
    <source>
        <dbReference type="Proteomes" id="UP000596742"/>
    </source>
</evidence>
<feature type="transmembrane region" description="Helical" evidence="6">
    <location>
        <begin position="87"/>
        <end position="115"/>
    </location>
</feature>
<dbReference type="Gene3D" id="1.20.1250.20">
    <property type="entry name" value="MFS general substrate transporter like domains"/>
    <property type="match status" value="2"/>
</dbReference>
<evidence type="ECO:0000256" key="1">
    <source>
        <dbReference type="ARBA" id="ARBA00004141"/>
    </source>
</evidence>
<dbReference type="InterPro" id="IPR011701">
    <property type="entry name" value="MFS"/>
</dbReference>
<organism evidence="9 10">
    <name type="scientific">Mytilus galloprovincialis</name>
    <name type="common">Mediterranean mussel</name>
    <dbReference type="NCBI Taxonomy" id="29158"/>
    <lineage>
        <taxon>Eukaryota</taxon>
        <taxon>Metazoa</taxon>
        <taxon>Spiralia</taxon>
        <taxon>Lophotrochozoa</taxon>
        <taxon>Mollusca</taxon>
        <taxon>Bivalvia</taxon>
        <taxon>Autobranchia</taxon>
        <taxon>Pteriomorphia</taxon>
        <taxon>Mytilida</taxon>
        <taxon>Mytiloidea</taxon>
        <taxon>Mytilidae</taxon>
        <taxon>Mytilinae</taxon>
        <taxon>Mytilus</taxon>
    </lineage>
</organism>
<reference evidence="9" key="1">
    <citation type="submission" date="2018-11" db="EMBL/GenBank/DDBJ databases">
        <authorList>
            <person name="Alioto T."/>
            <person name="Alioto T."/>
        </authorList>
    </citation>
    <scope>NUCLEOTIDE SEQUENCE</scope>
</reference>
<feature type="transmembrane region" description="Helical" evidence="6">
    <location>
        <begin position="268"/>
        <end position="288"/>
    </location>
</feature>
<dbReference type="InterPro" id="IPR036259">
    <property type="entry name" value="MFS_trans_sf"/>
</dbReference>
<feature type="transmembrane region" description="Helical" evidence="6">
    <location>
        <begin position="33"/>
        <end position="55"/>
    </location>
</feature>
<dbReference type="SUPFAM" id="SSF103473">
    <property type="entry name" value="MFS general substrate transporter"/>
    <property type="match status" value="1"/>
</dbReference>
<dbReference type="EMBL" id="UYJE01006230">
    <property type="protein sequence ID" value="VDI44083.1"/>
    <property type="molecule type" value="Genomic_DNA"/>
</dbReference>
<keyword evidence="3 6" id="KW-0812">Transmembrane</keyword>
<dbReference type="Pfam" id="PF07690">
    <property type="entry name" value="MFS_1"/>
    <property type="match status" value="1"/>
</dbReference>
<feature type="transmembrane region" description="Helical" evidence="6">
    <location>
        <begin position="62"/>
        <end position="81"/>
    </location>
</feature>
<dbReference type="InterPro" id="IPR050930">
    <property type="entry name" value="MFS_Vesicular_Transporter"/>
</dbReference>
<evidence type="ECO:0000256" key="2">
    <source>
        <dbReference type="ARBA" id="ARBA00022448"/>
    </source>
</evidence>
<dbReference type="AlphaFoldDB" id="A0A8B6F3N5"/>
<dbReference type="PANTHER" id="PTHR23506">
    <property type="entry name" value="GH10249P"/>
    <property type="match status" value="1"/>
</dbReference>
<keyword evidence="7" id="KW-0732">Signal</keyword>
<dbReference type="GO" id="GO:0016020">
    <property type="term" value="C:membrane"/>
    <property type="evidence" value="ECO:0007669"/>
    <property type="project" value="UniProtKB-SubCell"/>
</dbReference>
<feature type="transmembrane region" description="Helical" evidence="6">
    <location>
        <begin position="237"/>
        <end position="256"/>
    </location>
</feature>
<comment type="caution">
    <text evidence="9">The sequence shown here is derived from an EMBL/GenBank/DDBJ whole genome shotgun (WGS) entry which is preliminary data.</text>
</comment>
<proteinExistence type="predicted"/>
<gene>
    <name evidence="9" type="ORF">MGAL_10B017755</name>
</gene>
<evidence type="ECO:0000259" key="8">
    <source>
        <dbReference type="PROSITE" id="PS50850"/>
    </source>
</evidence>
<dbReference type="PANTHER" id="PTHR23506:SF26">
    <property type="entry name" value="MFS-TYPE TRANSPORTER SLC18B1"/>
    <property type="match status" value="1"/>
</dbReference>
<keyword evidence="2" id="KW-0813">Transport</keyword>
<dbReference type="OrthoDB" id="497880at2759"/>
<feature type="transmembrane region" description="Helical" evidence="6">
    <location>
        <begin position="198"/>
        <end position="217"/>
    </location>
</feature>
<evidence type="ECO:0000256" key="7">
    <source>
        <dbReference type="SAM" id="SignalP"/>
    </source>
</evidence>
<evidence type="ECO:0000256" key="5">
    <source>
        <dbReference type="ARBA" id="ARBA00023136"/>
    </source>
</evidence>
<dbReference type="Proteomes" id="UP000596742">
    <property type="component" value="Unassembled WGS sequence"/>
</dbReference>
<feature type="transmembrane region" description="Helical" evidence="6">
    <location>
        <begin position="127"/>
        <end position="149"/>
    </location>
</feature>
<feature type="chain" id="PRO_5033014451" description="Major facilitator superfamily (MFS) profile domain-containing protein" evidence="7">
    <location>
        <begin position="24"/>
        <end position="380"/>
    </location>
</feature>
<feature type="transmembrane region" description="Helical" evidence="6">
    <location>
        <begin position="155"/>
        <end position="177"/>
    </location>
</feature>
<keyword evidence="4 6" id="KW-1133">Transmembrane helix</keyword>
<evidence type="ECO:0000256" key="4">
    <source>
        <dbReference type="ARBA" id="ARBA00022989"/>
    </source>
</evidence>
<evidence type="ECO:0000256" key="3">
    <source>
        <dbReference type="ARBA" id="ARBA00022692"/>
    </source>
</evidence>
<comment type="subcellular location">
    <subcellularLocation>
        <location evidence="1">Membrane</location>
        <topology evidence="1">Multi-pass membrane protein</topology>
    </subcellularLocation>
</comment>
<dbReference type="InterPro" id="IPR020846">
    <property type="entry name" value="MFS_dom"/>
</dbReference>
<feature type="transmembrane region" description="Helical" evidence="6">
    <location>
        <begin position="294"/>
        <end position="316"/>
    </location>
</feature>
<accession>A0A8B6F3N5</accession>
<evidence type="ECO:0000313" key="9">
    <source>
        <dbReference type="EMBL" id="VDI44083.1"/>
    </source>
</evidence>
<evidence type="ECO:0000256" key="6">
    <source>
        <dbReference type="SAM" id="Phobius"/>
    </source>
</evidence>
<dbReference type="GO" id="GO:0022857">
    <property type="term" value="F:transmembrane transporter activity"/>
    <property type="evidence" value="ECO:0007669"/>
    <property type="project" value="InterPro"/>
</dbReference>
<protein>
    <recommendedName>
        <fullName evidence="8">Major facilitator superfamily (MFS) profile domain-containing protein</fullName>
    </recommendedName>
</protein>
<sequence length="380" mass="40796">MGLMNFFACTCFSLLAPFFPAEAARKGVSTTVTGFIFGVFEFVIFISSPIFGNYITRIGSKFMFSCGTFVTGTCAILFGVLDRCPDGIVYIVMCFCCRIVEALGCSAYVTALFAITASVFPDNVSTVFGALETFSGIGMMVGPAIGGALYTAGGFGLPFFVMGSVVILYGMFCLYLMPPVKDHHSKLSKPFYFLLKSPLALVTGFSILVGAFSLGFMDPTLAQHLAKLDLNTWQIGLMFLIAPGIYAFTAPLWGWITDSKGYVKTMIFIGNLLSVLAFLMLGPTTLIPFFPFNIWFMIISLIILGLMVGCALIPTFKGVLQGALQIGMPENMDTHGIVSGYFNSLFSLGACLGPTVGGAFVDKFGFNWGSTGVACLFLLA</sequence>
<feature type="non-terminal residue" evidence="9">
    <location>
        <position position="380"/>
    </location>
</feature>
<keyword evidence="5 6" id="KW-0472">Membrane</keyword>
<feature type="signal peptide" evidence="7">
    <location>
        <begin position="1"/>
        <end position="23"/>
    </location>
</feature>
<keyword evidence="10" id="KW-1185">Reference proteome</keyword>
<feature type="domain" description="Major facilitator superfamily (MFS) profile" evidence="8">
    <location>
        <begin position="1"/>
        <end position="380"/>
    </location>
</feature>